<evidence type="ECO:0000313" key="9">
    <source>
        <dbReference type="EMBL" id="MEW9264415.1"/>
    </source>
</evidence>
<proteinExistence type="inferred from homology"/>
<accession>A0ABV3P4D9</accession>
<evidence type="ECO:0000256" key="2">
    <source>
        <dbReference type="ARBA" id="ARBA00022679"/>
    </source>
</evidence>
<evidence type="ECO:0000256" key="1">
    <source>
        <dbReference type="ARBA" id="ARBA00005715"/>
    </source>
</evidence>
<evidence type="ECO:0000313" key="10">
    <source>
        <dbReference type="Proteomes" id="UP001555826"/>
    </source>
</evidence>
<dbReference type="Proteomes" id="UP001555826">
    <property type="component" value="Unassembled WGS sequence"/>
</dbReference>
<dbReference type="InterPro" id="IPR010737">
    <property type="entry name" value="4-carb_acid_sugar_kinase_N"/>
</dbReference>
<dbReference type="EMBL" id="JBFNQN010000004">
    <property type="protein sequence ID" value="MEW9264415.1"/>
    <property type="molecule type" value="Genomic_DNA"/>
</dbReference>
<comment type="caution">
    <text evidence="9">The sequence shown here is derived from an EMBL/GenBank/DDBJ whole genome shotgun (WGS) entry which is preliminary data.</text>
</comment>
<evidence type="ECO:0000256" key="5">
    <source>
        <dbReference type="ARBA" id="ARBA00022840"/>
    </source>
</evidence>
<feature type="domain" description="Four-carbon acid sugar kinase N-terminal" evidence="7">
    <location>
        <begin position="19"/>
        <end position="232"/>
    </location>
</feature>
<feature type="domain" description="Four-carbon acid sugar kinase nucleotide binding" evidence="8">
    <location>
        <begin position="297"/>
        <end position="369"/>
    </location>
</feature>
<dbReference type="InterPro" id="IPR037051">
    <property type="entry name" value="4-carb_acid_sugar_kinase_N_sf"/>
</dbReference>
<dbReference type="InterPro" id="IPR042213">
    <property type="entry name" value="NBD_C_sf"/>
</dbReference>
<dbReference type="InterPro" id="IPR031475">
    <property type="entry name" value="NBD_C"/>
</dbReference>
<evidence type="ECO:0000256" key="3">
    <source>
        <dbReference type="ARBA" id="ARBA00022741"/>
    </source>
</evidence>
<gene>
    <name evidence="9" type="ORF">AB1207_06625</name>
</gene>
<evidence type="ECO:0000256" key="6">
    <source>
        <dbReference type="ARBA" id="ARBA00023277"/>
    </source>
</evidence>
<dbReference type="GO" id="GO:0016301">
    <property type="term" value="F:kinase activity"/>
    <property type="evidence" value="ECO:0007669"/>
    <property type="project" value="UniProtKB-KW"/>
</dbReference>
<keyword evidence="6" id="KW-0119">Carbohydrate metabolism</keyword>
<organism evidence="9 10">
    <name type="scientific">Kineococcus endophyticus</name>
    <dbReference type="NCBI Taxonomy" id="1181883"/>
    <lineage>
        <taxon>Bacteria</taxon>
        <taxon>Bacillati</taxon>
        <taxon>Actinomycetota</taxon>
        <taxon>Actinomycetes</taxon>
        <taxon>Kineosporiales</taxon>
        <taxon>Kineosporiaceae</taxon>
        <taxon>Kineococcus</taxon>
    </lineage>
</organism>
<sequence>MTAPATPRTAPTSTGLRRVVADDLSGAAEVAGVLLARGRDCEVILDGSPRDSLATSLRSPADEGVTTVVDTDHRAVDPASARDAVRAATADPAGAALVVVKVDSLWRGNVGPTVDALRDNGFQVVVAGALPSLGRTVRGGLPVVGDVPLADTALWALEPHPAPRAVADLLDGPVTAVPLDVLRAGWTLGGQDLSVLDGETDADLRAAATAAVDAVTGGRRVALVGSAALVAAVADTTSAPPRGTAAPLVAPGHRPVVLAVGSGSAAATAQTAHLRAAALVDDHTHLLTIDPVDRPGEAVADLARRVGRTHPAADLVLTGGQTARAVLDHLGVRRLRPVAQPDHGVVVSLADDGRLVATKPGSFGQDPTLTDLVRLLRALRSGAPTAPQEIL</sequence>
<dbReference type="Gene3D" id="3.40.50.10840">
    <property type="entry name" value="Putative sugar-binding, N-terminal domain"/>
    <property type="match status" value="1"/>
</dbReference>
<evidence type="ECO:0000259" key="7">
    <source>
        <dbReference type="Pfam" id="PF07005"/>
    </source>
</evidence>
<dbReference type="RefSeq" id="WP_367637112.1">
    <property type="nucleotide sequence ID" value="NZ_JBFNQN010000004.1"/>
</dbReference>
<dbReference type="Pfam" id="PF07005">
    <property type="entry name" value="SBD_N"/>
    <property type="match status" value="1"/>
</dbReference>
<dbReference type="Pfam" id="PF17042">
    <property type="entry name" value="NBD_C"/>
    <property type="match status" value="1"/>
</dbReference>
<evidence type="ECO:0000256" key="4">
    <source>
        <dbReference type="ARBA" id="ARBA00022777"/>
    </source>
</evidence>
<dbReference type="SUPFAM" id="SSF142764">
    <property type="entry name" value="YgbK-like"/>
    <property type="match status" value="1"/>
</dbReference>
<keyword evidence="3" id="KW-0547">Nucleotide-binding</keyword>
<keyword evidence="10" id="KW-1185">Reference proteome</keyword>
<keyword evidence="5" id="KW-0067">ATP-binding</keyword>
<reference evidence="9 10" key="1">
    <citation type="submission" date="2024-07" db="EMBL/GenBank/DDBJ databases">
        <authorList>
            <person name="Thanompreechachai J."/>
            <person name="Duangmal K."/>
        </authorList>
    </citation>
    <scope>NUCLEOTIDE SEQUENCE [LARGE SCALE GENOMIC DNA]</scope>
    <source>
        <strain evidence="9 10">KCTC 19886</strain>
    </source>
</reference>
<keyword evidence="4 9" id="KW-0418">Kinase</keyword>
<keyword evidence="2" id="KW-0808">Transferase</keyword>
<name>A0ABV3P4D9_9ACTN</name>
<protein>
    <submittedName>
        <fullName evidence="9">Four-carbon acid sugar kinase family protein</fullName>
    </submittedName>
</protein>
<dbReference type="Gene3D" id="3.40.980.20">
    <property type="entry name" value="Four-carbon acid sugar kinase, nucleotide binding domain"/>
    <property type="match status" value="1"/>
</dbReference>
<evidence type="ECO:0000259" key="8">
    <source>
        <dbReference type="Pfam" id="PF17042"/>
    </source>
</evidence>
<comment type="similarity">
    <text evidence="1">Belongs to the four-carbon acid sugar kinase family.</text>
</comment>